<feature type="transmembrane region" description="Helical" evidence="7">
    <location>
        <begin position="184"/>
        <end position="203"/>
    </location>
</feature>
<keyword evidence="3 7" id="KW-0812">Transmembrane</keyword>
<gene>
    <name evidence="8" type="ORF">O181_012966</name>
</gene>
<dbReference type="InterPro" id="IPR002293">
    <property type="entry name" value="AA/rel_permease1"/>
</dbReference>
<dbReference type="Gene3D" id="1.20.1740.10">
    <property type="entry name" value="Amino acid/polyamine transporter I"/>
    <property type="match status" value="1"/>
</dbReference>
<feature type="compositionally biased region" description="Low complexity" evidence="6">
    <location>
        <begin position="564"/>
        <end position="576"/>
    </location>
</feature>
<evidence type="ECO:0000256" key="5">
    <source>
        <dbReference type="ARBA" id="ARBA00023136"/>
    </source>
</evidence>
<dbReference type="OrthoDB" id="10054429at2759"/>
<organism evidence="8 9">
    <name type="scientific">Austropuccinia psidii MF-1</name>
    <dbReference type="NCBI Taxonomy" id="1389203"/>
    <lineage>
        <taxon>Eukaryota</taxon>
        <taxon>Fungi</taxon>
        <taxon>Dikarya</taxon>
        <taxon>Basidiomycota</taxon>
        <taxon>Pucciniomycotina</taxon>
        <taxon>Pucciniomycetes</taxon>
        <taxon>Pucciniales</taxon>
        <taxon>Sphaerophragmiaceae</taxon>
        <taxon>Austropuccinia</taxon>
    </lineage>
</organism>
<comment type="subcellular location">
    <subcellularLocation>
        <location evidence="1">Membrane</location>
        <topology evidence="1">Multi-pass membrane protein</topology>
    </subcellularLocation>
</comment>
<feature type="region of interest" description="Disordered" evidence="6">
    <location>
        <begin position="533"/>
        <end position="604"/>
    </location>
</feature>
<keyword evidence="4 7" id="KW-1133">Transmembrane helix</keyword>
<dbReference type="PANTHER" id="PTHR45649">
    <property type="entry name" value="AMINO-ACID PERMEASE BAT1"/>
    <property type="match status" value="1"/>
</dbReference>
<protein>
    <submittedName>
        <fullName evidence="8">Uncharacterized protein</fullName>
    </submittedName>
</protein>
<evidence type="ECO:0000256" key="1">
    <source>
        <dbReference type="ARBA" id="ARBA00004141"/>
    </source>
</evidence>
<dbReference type="AlphaFoldDB" id="A0A9Q3BVI8"/>
<feature type="transmembrane region" description="Helical" evidence="7">
    <location>
        <begin position="104"/>
        <end position="123"/>
    </location>
</feature>
<evidence type="ECO:0000313" key="9">
    <source>
        <dbReference type="Proteomes" id="UP000765509"/>
    </source>
</evidence>
<feature type="transmembrane region" description="Helical" evidence="7">
    <location>
        <begin position="459"/>
        <end position="477"/>
    </location>
</feature>
<keyword evidence="2" id="KW-0813">Transport</keyword>
<dbReference type="Proteomes" id="UP000765509">
    <property type="component" value="Unassembled WGS sequence"/>
</dbReference>
<dbReference type="EMBL" id="AVOT02003347">
    <property type="protein sequence ID" value="MBW0473251.1"/>
    <property type="molecule type" value="Genomic_DNA"/>
</dbReference>
<feature type="transmembrane region" description="Helical" evidence="7">
    <location>
        <begin position="135"/>
        <end position="154"/>
    </location>
</feature>
<feature type="transmembrane region" description="Helical" evidence="7">
    <location>
        <begin position="78"/>
        <end position="98"/>
    </location>
</feature>
<feature type="transmembrane region" description="Helical" evidence="7">
    <location>
        <begin position="325"/>
        <end position="347"/>
    </location>
</feature>
<feature type="transmembrane region" description="Helical" evidence="7">
    <location>
        <begin position="421"/>
        <end position="438"/>
    </location>
</feature>
<reference evidence="8" key="1">
    <citation type="submission" date="2021-03" db="EMBL/GenBank/DDBJ databases">
        <title>Draft genome sequence of rust myrtle Austropuccinia psidii MF-1, a brazilian biotype.</title>
        <authorList>
            <person name="Quecine M.C."/>
            <person name="Pachon D.M.R."/>
            <person name="Bonatelli M.L."/>
            <person name="Correr F.H."/>
            <person name="Franceschini L.M."/>
            <person name="Leite T.F."/>
            <person name="Margarido G.R.A."/>
            <person name="Almeida C.A."/>
            <person name="Ferrarezi J.A."/>
            <person name="Labate C.A."/>
        </authorList>
    </citation>
    <scope>NUCLEOTIDE SEQUENCE</scope>
    <source>
        <strain evidence="8">MF-1</strain>
    </source>
</reference>
<feature type="compositionally biased region" description="Polar residues" evidence="6">
    <location>
        <begin position="577"/>
        <end position="594"/>
    </location>
</feature>
<feature type="transmembrane region" description="Helical" evidence="7">
    <location>
        <begin position="390"/>
        <end position="409"/>
    </location>
</feature>
<evidence type="ECO:0000256" key="7">
    <source>
        <dbReference type="SAM" id="Phobius"/>
    </source>
</evidence>
<evidence type="ECO:0000256" key="6">
    <source>
        <dbReference type="SAM" id="MobiDB-lite"/>
    </source>
</evidence>
<evidence type="ECO:0000256" key="4">
    <source>
        <dbReference type="ARBA" id="ARBA00022989"/>
    </source>
</evidence>
<feature type="transmembrane region" description="Helical" evidence="7">
    <location>
        <begin position="290"/>
        <end position="313"/>
    </location>
</feature>
<accession>A0A9Q3BVI8</accession>
<feature type="transmembrane region" description="Helical" evidence="7">
    <location>
        <begin position="209"/>
        <end position="231"/>
    </location>
</feature>
<comment type="caution">
    <text evidence="8">The sequence shown here is derived from an EMBL/GenBank/DDBJ whole genome shotgun (WGS) entry which is preliminary data.</text>
</comment>
<dbReference type="PANTHER" id="PTHR45649:SF26">
    <property type="entry name" value="OS04G0435100 PROTEIN"/>
    <property type="match status" value="1"/>
</dbReference>
<feature type="compositionally biased region" description="Low complexity" evidence="6">
    <location>
        <begin position="543"/>
        <end position="553"/>
    </location>
</feature>
<evidence type="ECO:0000256" key="3">
    <source>
        <dbReference type="ARBA" id="ARBA00022692"/>
    </source>
</evidence>
<keyword evidence="5 7" id="KW-0472">Membrane</keyword>
<proteinExistence type="predicted"/>
<name>A0A9Q3BVI8_9BASI</name>
<keyword evidence="9" id="KW-1185">Reference proteome</keyword>
<feature type="transmembrane region" description="Helical" evidence="7">
    <location>
        <begin position="489"/>
        <end position="508"/>
    </location>
</feature>
<dbReference type="GO" id="GO:0022857">
    <property type="term" value="F:transmembrane transporter activity"/>
    <property type="evidence" value="ECO:0007669"/>
    <property type="project" value="InterPro"/>
</dbReference>
<evidence type="ECO:0000313" key="8">
    <source>
        <dbReference type="EMBL" id="MBW0473251.1"/>
    </source>
</evidence>
<dbReference type="GO" id="GO:0016020">
    <property type="term" value="C:membrane"/>
    <property type="evidence" value="ECO:0007669"/>
    <property type="project" value="UniProtKB-SubCell"/>
</dbReference>
<evidence type="ECO:0000256" key="2">
    <source>
        <dbReference type="ARBA" id="ARBA00022448"/>
    </source>
</evidence>
<dbReference type="Pfam" id="PF13520">
    <property type="entry name" value="AA_permease_2"/>
    <property type="match status" value="1"/>
</dbReference>
<sequence>MEAEPVTCQAADSRAIRPTLFNTMNPPRTQLAEDTNMRLAWLGYPQELSRNWGFWSSLSLCYINLGGTPGSFWAYQSVYVLGGPCVIFWANILTGVIMLIRYTVVAELASAYPAAGAMFTWTFKLVHSNPKIKNWANFFSWTVAMYMFVSHIVFQIEESWQLSTFAIRFLWLMFPRWTPISWHLYGMSCLNLVLSGAFMFLPISRSPRLWIGFAVLSAALTTSICVLLVTTSSYRQSPLKMFTKFKNRGQIKNDGWSFLLAANALSAAGGETSAHMAEETHQAELVVPRAMFFATILNFINVITIQICCFWSFSEKNTLNQPTMPSLVVVHCSRSVSACIFAFLFFVTWMQQISQFLASTRFVWALARDNAFPLAKLWRKLSKNRMPKRAAMLIVTLTIIFSCSLGITHPNITLFVVRSDCYLPTICYMVPVLLYLISDKDVLYRDGRNFWTLQQWSRPLAFISFISLMLQIILGGFPLDSKEMASRAVSSGTIPLVAVMASISWFLYGRCHYVGPIKSITVWTTGQEVELPRAQSGVGSDPSSAEEAAARRANVYEESIPMQTTTGTSRTPRPTSDQTPDPTSAAGSESTQPRQSRERHAKIP</sequence>